<gene>
    <name evidence="1" type="ORF">F2Y10_14025</name>
</gene>
<dbReference type="Pfam" id="PF05137">
    <property type="entry name" value="PilN"/>
    <property type="match status" value="1"/>
</dbReference>
<organism evidence="1 2">
    <name type="scientific">Alistipes onderdonkii</name>
    <dbReference type="NCBI Taxonomy" id="328813"/>
    <lineage>
        <taxon>Bacteria</taxon>
        <taxon>Pseudomonadati</taxon>
        <taxon>Bacteroidota</taxon>
        <taxon>Bacteroidia</taxon>
        <taxon>Bacteroidales</taxon>
        <taxon>Rikenellaceae</taxon>
        <taxon>Alistipes</taxon>
    </lineage>
</organism>
<dbReference type="EMBL" id="VVXH01000017">
    <property type="protein sequence ID" value="KAA2376139.1"/>
    <property type="molecule type" value="Genomic_DNA"/>
</dbReference>
<protein>
    <submittedName>
        <fullName evidence="1">PilN domain-containing protein</fullName>
    </submittedName>
</protein>
<reference evidence="1 2" key="1">
    <citation type="journal article" date="2019" name="Nat. Med.">
        <title>A library of human gut bacterial isolates paired with longitudinal multiomics data enables mechanistic microbiome research.</title>
        <authorList>
            <person name="Poyet M."/>
            <person name="Groussin M."/>
            <person name="Gibbons S.M."/>
            <person name="Avila-Pacheco J."/>
            <person name="Jiang X."/>
            <person name="Kearney S.M."/>
            <person name="Perrotta A.R."/>
            <person name="Berdy B."/>
            <person name="Zhao S."/>
            <person name="Lieberman T.D."/>
            <person name="Swanson P.K."/>
            <person name="Smith M."/>
            <person name="Roesemann S."/>
            <person name="Alexander J.E."/>
            <person name="Rich S.A."/>
            <person name="Livny J."/>
            <person name="Vlamakis H."/>
            <person name="Clish C."/>
            <person name="Bullock K."/>
            <person name="Deik A."/>
            <person name="Scott J."/>
            <person name="Pierce K.A."/>
            <person name="Xavier R.J."/>
            <person name="Alm E.J."/>
        </authorList>
    </citation>
    <scope>NUCLEOTIDE SEQUENCE [LARGE SCALE GENOMIC DNA]</scope>
    <source>
        <strain evidence="1 2">BIOML-A266</strain>
    </source>
</reference>
<sequence>MKLLPRILNRIAFVRAEFTSADECRTEVFMWRSGILSPTGRATAKNALAVLVVCGQGVVTKPEGCQVVARVEADPETFLWSSAGGATSFVRRERLQSVLAVLAAEGCVPVAVYCTDAAADFGQAAGVYARQLGDTLGWRMLVRLTPEASAVAQALVRRLGFQVLGLCLLLLAANAMLAPRLNARRQTLQAALAARERTASGAASADARQRELLARFSAGSGVPRSLLCDRVGGAVPERVVLTALDVEPLTGRFEAGKPMQCRENTVVIRGVAPAAADISAFVQRLSQTGYCRGVRLAGVERERDGDRLSFRIETAL</sequence>
<dbReference type="RefSeq" id="WP_130065736.1">
    <property type="nucleotide sequence ID" value="NZ_AP031440.1"/>
</dbReference>
<dbReference type="Proteomes" id="UP000322940">
    <property type="component" value="Unassembled WGS sequence"/>
</dbReference>
<accession>A0A5B3IE88</accession>
<evidence type="ECO:0000313" key="2">
    <source>
        <dbReference type="Proteomes" id="UP000322940"/>
    </source>
</evidence>
<dbReference type="AlphaFoldDB" id="A0A5B3IE88"/>
<evidence type="ECO:0000313" key="1">
    <source>
        <dbReference type="EMBL" id="KAA2376139.1"/>
    </source>
</evidence>
<comment type="caution">
    <text evidence="1">The sequence shown here is derived from an EMBL/GenBank/DDBJ whole genome shotgun (WGS) entry which is preliminary data.</text>
</comment>
<dbReference type="InterPro" id="IPR007813">
    <property type="entry name" value="PilN"/>
</dbReference>
<proteinExistence type="predicted"/>
<name>A0A5B3IE88_9BACT</name>